<evidence type="ECO:0000313" key="1">
    <source>
        <dbReference type="EMBL" id="MDR6218445.1"/>
    </source>
</evidence>
<reference evidence="1" key="1">
    <citation type="submission" date="2023-07" db="EMBL/GenBank/DDBJ databases">
        <title>Sorghum-associated microbial communities from plants grown in Nebraska, USA.</title>
        <authorList>
            <person name="Schachtman D."/>
        </authorList>
    </citation>
    <scope>NUCLEOTIDE SEQUENCE</scope>
    <source>
        <strain evidence="1">BE330</strain>
    </source>
</reference>
<dbReference type="RefSeq" id="WP_309854937.1">
    <property type="nucleotide sequence ID" value="NZ_JAVDQJ010000005.1"/>
</dbReference>
<sequence>MREYLYLDACPAEETCVAVSATDDYVPAMRAETQRYADMLRALFPQAESFGVAFRLAWESHDFGRYASVKVSYDSSDERALGYALFIDSHLPARWSDTQPRLYDPDTDARAAA</sequence>
<comment type="caution">
    <text evidence="1">The sequence shown here is derived from an EMBL/GenBank/DDBJ whole genome shotgun (WGS) entry which is preliminary data.</text>
</comment>
<proteinExistence type="predicted"/>
<accession>A0AAE3XB00</accession>
<gene>
    <name evidence="1" type="ORF">J2Y00_002008</name>
</gene>
<dbReference type="Proteomes" id="UP001185331">
    <property type="component" value="Unassembled WGS sequence"/>
</dbReference>
<protein>
    <submittedName>
        <fullName evidence="1">Uncharacterized protein</fullName>
    </submittedName>
</protein>
<organism evidence="1 2">
    <name type="scientific">Deinococcus soli</name>
    <name type="common">ex Cha et al. 2016</name>
    <dbReference type="NCBI Taxonomy" id="1309411"/>
    <lineage>
        <taxon>Bacteria</taxon>
        <taxon>Thermotogati</taxon>
        <taxon>Deinococcota</taxon>
        <taxon>Deinococci</taxon>
        <taxon>Deinococcales</taxon>
        <taxon>Deinococcaceae</taxon>
        <taxon>Deinococcus</taxon>
    </lineage>
</organism>
<evidence type="ECO:0000313" key="2">
    <source>
        <dbReference type="Proteomes" id="UP001185331"/>
    </source>
</evidence>
<name>A0AAE3XB00_9DEIO</name>
<dbReference type="EMBL" id="JAVDQK010000004">
    <property type="protein sequence ID" value="MDR6218445.1"/>
    <property type="molecule type" value="Genomic_DNA"/>
</dbReference>
<dbReference type="AlphaFoldDB" id="A0AAE3XB00"/>